<dbReference type="EMBL" id="JAPUUL010002930">
    <property type="protein sequence ID" value="KAJ8124561.1"/>
    <property type="molecule type" value="Genomic_DNA"/>
</dbReference>
<name>A0ACC2JAY2_9PEZI</name>
<keyword evidence="2" id="KW-1185">Reference proteome</keyword>
<organism evidence="1 2">
    <name type="scientific">Lasiodiplodia mahajangana</name>
    <dbReference type="NCBI Taxonomy" id="1108764"/>
    <lineage>
        <taxon>Eukaryota</taxon>
        <taxon>Fungi</taxon>
        <taxon>Dikarya</taxon>
        <taxon>Ascomycota</taxon>
        <taxon>Pezizomycotina</taxon>
        <taxon>Dothideomycetes</taxon>
        <taxon>Dothideomycetes incertae sedis</taxon>
        <taxon>Botryosphaeriales</taxon>
        <taxon>Botryosphaeriaceae</taxon>
        <taxon>Lasiodiplodia</taxon>
    </lineage>
</organism>
<dbReference type="Proteomes" id="UP001153332">
    <property type="component" value="Unassembled WGS sequence"/>
</dbReference>
<sequence length="462" mass="51449">MENPVTHSAKRRTQYSYLKCTYCRKGKQKCEPPDRQWPLEKCNRCQQKGLSCSPSLKTDGTPGNESIDGGMQGFEPRPLLVQVQDCALAMNWLRLLWRIAREAGNEVGWQRTARAVALPTPLSQLIRGVELVETLVSSMVSSALKQAVLCRDKCHETLLIRLALQGTEVQRMQEGSPWMNIAHAYSEDPGSETPFTGLESILSASADVLAKSGEWVAAMDTKTELLHRMLNRLKNEAGRLGLQRLKQLYDNAERAEGHIPLTTVRERAGLEKEAKRAGITHPLPDELTKPILHDPRFLEGPDSALLDAIAGVDITYLNSADSLGRTFLHLACDPVSPRAVEKMLRYGVQVNARDLCGRTALHVACKAAVRSSSRFAADQQEVISLLLEHAEIDIYLKDRDGLFAVEPAIRNRRLEIAACFQNCASFRADTELGQMLAEAQQPIPVGRYDLAWDKPSQERYKG</sequence>
<evidence type="ECO:0000313" key="1">
    <source>
        <dbReference type="EMBL" id="KAJ8124561.1"/>
    </source>
</evidence>
<reference evidence="1" key="1">
    <citation type="submission" date="2022-12" db="EMBL/GenBank/DDBJ databases">
        <title>Genome Sequence of Lasiodiplodia mahajangana.</title>
        <authorList>
            <person name="Buettner E."/>
        </authorList>
    </citation>
    <scope>NUCLEOTIDE SEQUENCE</scope>
    <source>
        <strain evidence="1">VT137</strain>
    </source>
</reference>
<protein>
    <submittedName>
        <fullName evidence="1">Uncharacterized protein</fullName>
    </submittedName>
</protein>
<accession>A0ACC2JAY2</accession>
<gene>
    <name evidence="1" type="ORF">O1611_g9079</name>
</gene>
<comment type="caution">
    <text evidence="1">The sequence shown here is derived from an EMBL/GenBank/DDBJ whole genome shotgun (WGS) entry which is preliminary data.</text>
</comment>
<evidence type="ECO:0000313" key="2">
    <source>
        <dbReference type="Proteomes" id="UP001153332"/>
    </source>
</evidence>
<proteinExistence type="predicted"/>